<dbReference type="PANTHER" id="PTHR43795">
    <property type="entry name" value="BIFUNCTIONAL ASPARTATE AMINOTRANSFERASE AND GLUTAMATE/ASPARTATE-PREPHENATE AMINOTRANSFERASE-RELATED"/>
    <property type="match status" value="1"/>
</dbReference>
<dbReference type="Proteomes" id="UP000011131">
    <property type="component" value="Chromosome"/>
</dbReference>
<dbReference type="Gene3D" id="3.40.640.10">
    <property type="entry name" value="Type I PLP-dependent aspartate aminotransferase-like (Major domain)"/>
    <property type="match status" value="1"/>
</dbReference>
<dbReference type="PATRIC" id="fig|1278073.3.peg.4358"/>
<dbReference type="InterPro" id="IPR050478">
    <property type="entry name" value="Ethylene_sulfur-biosynth"/>
</dbReference>
<dbReference type="Gene3D" id="3.90.1150.10">
    <property type="entry name" value="Aspartate Aminotransferase, domain 1"/>
    <property type="match status" value="1"/>
</dbReference>
<dbReference type="HOGENOM" id="CLU_038911_0_0_7"/>
<dbReference type="OrthoDB" id="9804407at2"/>
<dbReference type="InterPro" id="IPR004839">
    <property type="entry name" value="Aminotransferase_I/II_large"/>
</dbReference>
<evidence type="ECO:0000313" key="5">
    <source>
        <dbReference type="Proteomes" id="UP000011131"/>
    </source>
</evidence>
<dbReference type="CDD" id="cd00609">
    <property type="entry name" value="AAT_like"/>
    <property type="match status" value="1"/>
</dbReference>
<name>L7UGL0_MYXSD</name>
<dbReference type="AlphaFoldDB" id="L7UGL0"/>
<evidence type="ECO:0000256" key="1">
    <source>
        <dbReference type="ARBA" id="ARBA00022898"/>
    </source>
</evidence>
<sequence>MSTETTTEADTGTRSDEDVASTRELHKLSPFELKDTLIELADESAKTRAAVMLNAGRGNPNWIATTPREAFFLLGQFALRECRRTWNEPEVGLAGMPRSPDIAQRLRDFLETCDDSPAVRLLRDSVEYGVRELGFDADAFVWELTDAAIGDNYPVPDRMLVHAERIVQTYLAREMCDGRPPPGRFDLFAVEGGTAAMAYIFRSLMVNGVLKKGDTIALGTPIFTPYLEIPRLEEFDLRTVDIRQSEMTAEGRHTWQYPESELRKLEDPRIKAFFVVHPGNPGATAMRRESLDLLVSIVQKKRPDLLLLTDDVYGTFVEGFRSLAAELPHNTLLVYSYSKHFGCTGWRLGVVALHEDNILDTMLARLPASQRELLDERYGSISLKPEQLKFIDRMVADSRAVALNHTAGLSLPQQLQMTLFSMFSLLDKDDAYKKRCRRICRERLASLYEGMGIDLPEDPLRTAYYQTLDLEAWARKHIGAEFVEYERARHDPLDIVLSLARRHGVVLLNGSGFEGPEWSARVSLANLDDDAYPRIGQSLKDIVIRAIREWQQHDLDS</sequence>
<dbReference type="EMBL" id="CP004025">
    <property type="protein sequence ID" value="AGC45584.1"/>
    <property type="molecule type" value="Genomic_DNA"/>
</dbReference>
<dbReference type="GO" id="GO:0030170">
    <property type="term" value="F:pyridoxal phosphate binding"/>
    <property type="evidence" value="ECO:0007669"/>
    <property type="project" value="InterPro"/>
</dbReference>
<proteinExistence type="predicted"/>
<dbReference type="PANTHER" id="PTHR43795:SF2">
    <property type="entry name" value="BIFUNCTIONAL ASPARTATE AMINOTRANSFERASE AND GLUTAMATE_ASPARTATE-PREPHENATE AMINOTRANSFERASE"/>
    <property type="match status" value="1"/>
</dbReference>
<keyword evidence="4" id="KW-0032">Aminotransferase</keyword>
<feature type="compositionally biased region" description="Low complexity" evidence="2">
    <location>
        <begin position="1"/>
        <end position="10"/>
    </location>
</feature>
<dbReference type="KEGG" id="msd:MYSTI_04286"/>
<evidence type="ECO:0000313" key="4">
    <source>
        <dbReference type="EMBL" id="AGC45584.1"/>
    </source>
</evidence>
<keyword evidence="1" id="KW-0663">Pyridoxal phosphate</keyword>
<feature type="region of interest" description="Disordered" evidence="2">
    <location>
        <begin position="1"/>
        <end position="23"/>
    </location>
</feature>
<evidence type="ECO:0000259" key="3">
    <source>
        <dbReference type="Pfam" id="PF00155"/>
    </source>
</evidence>
<protein>
    <submittedName>
        <fullName evidence="4">Aspartate aminotransferase</fullName>
    </submittedName>
</protein>
<keyword evidence="4" id="KW-0808">Transferase</keyword>
<dbReference type="InterPro" id="IPR015422">
    <property type="entry name" value="PyrdxlP-dep_Trfase_small"/>
</dbReference>
<organism evidence="4 5">
    <name type="scientific">Myxococcus stipitatus (strain DSM 14675 / JCM 12634 / Mx s8)</name>
    <dbReference type="NCBI Taxonomy" id="1278073"/>
    <lineage>
        <taxon>Bacteria</taxon>
        <taxon>Pseudomonadati</taxon>
        <taxon>Myxococcota</taxon>
        <taxon>Myxococcia</taxon>
        <taxon>Myxococcales</taxon>
        <taxon>Cystobacterineae</taxon>
        <taxon>Myxococcaceae</taxon>
        <taxon>Myxococcus</taxon>
    </lineage>
</organism>
<gene>
    <name evidence="4" type="ordered locus">MYSTI_04286</name>
</gene>
<dbReference type="GO" id="GO:0008483">
    <property type="term" value="F:transaminase activity"/>
    <property type="evidence" value="ECO:0007669"/>
    <property type="project" value="UniProtKB-KW"/>
</dbReference>
<dbReference type="Pfam" id="PF00155">
    <property type="entry name" value="Aminotran_1_2"/>
    <property type="match status" value="1"/>
</dbReference>
<dbReference type="InterPro" id="IPR015424">
    <property type="entry name" value="PyrdxlP-dep_Trfase"/>
</dbReference>
<dbReference type="RefSeq" id="WP_015349844.1">
    <property type="nucleotide sequence ID" value="NC_020126.1"/>
</dbReference>
<dbReference type="eggNOG" id="COG0436">
    <property type="taxonomic scope" value="Bacteria"/>
</dbReference>
<dbReference type="GO" id="GO:0006520">
    <property type="term" value="P:amino acid metabolic process"/>
    <property type="evidence" value="ECO:0007669"/>
    <property type="project" value="TreeGrafter"/>
</dbReference>
<keyword evidence="5" id="KW-1185">Reference proteome</keyword>
<dbReference type="NCBIfam" id="NF006755">
    <property type="entry name" value="PRK09275.1"/>
    <property type="match status" value="1"/>
</dbReference>
<reference evidence="4 5" key="1">
    <citation type="journal article" date="2013" name="Genome Announc.">
        <title>Complete genome sequence of Myxococcus stipitatus strain DSM 14675, a fruiting myxobacterium.</title>
        <authorList>
            <person name="Huntley S."/>
            <person name="Kneip S."/>
            <person name="Treuner-Lange A."/>
            <person name="Sogaard-Andersen L."/>
        </authorList>
    </citation>
    <scope>NUCLEOTIDE SEQUENCE [LARGE SCALE GENOMIC DNA]</scope>
    <source>
        <strain evidence="5">DSM 14675 / JCM 12634 / Mx s8</strain>
    </source>
</reference>
<dbReference type="InterPro" id="IPR022518">
    <property type="entry name" value="Aspartate_4-decarboxylase"/>
</dbReference>
<accession>L7UGL0</accession>
<dbReference type="InterPro" id="IPR015421">
    <property type="entry name" value="PyrdxlP-dep_Trfase_major"/>
</dbReference>
<evidence type="ECO:0000256" key="2">
    <source>
        <dbReference type="SAM" id="MobiDB-lite"/>
    </source>
</evidence>
<dbReference type="STRING" id="1278073.MYSTI_04286"/>
<dbReference type="NCBIfam" id="TIGR03801">
    <property type="entry name" value="asp_4_decarbox"/>
    <property type="match status" value="1"/>
</dbReference>
<dbReference type="Gene3D" id="1.10.20.110">
    <property type="match status" value="1"/>
</dbReference>
<dbReference type="SUPFAM" id="SSF53383">
    <property type="entry name" value="PLP-dependent transferases"/>
    <property type="match status" value="1"/>
</dbReference>
<feature type="domain" description="Aminotransferase class I/classII large" evidence="3">
    <location>
        <begin position="210"/>
        <end position="533"/>
    </location>
</feature>
<feature type="compositionally biased region" description="Basic and acidic residues" evidence="2">
    <location>
        <begin position="11"/>
        <end position="23"/>
    </location>
</feature>